<reference evidence="4 5" key="1">
    <citation type="journal article" date="2021" name="Commun. Biol.">
        <title>The genome of Shorea leprosula (Dipterocarpaceae) highlights the ecological relevance of drought in aseasonal tropical rainforests.</title>
        <authorList>
            <person name="Ng K.K.S."/>
            <person name="Kobayashi M.J."/>
            <person name="Fawcett J.A."/>
            <person name="Hatakeyama M."/>
            <person name="Paape T."/>
            <person name="Ng C.H."/>
            <person name="Ang C.C."/>
            <person name="Tnah L.H."/>
            <person name="Lee C.T."/>
            <person name="Nishiyama T."/>
            <person name="Sese J."/>
            <person name="O'Brien M.J."/>
            <person name="Copetti D."/>
            <person name="Mohd Noor M.I."/>
            <person name="Ong R.C."/>
            <person name="Putra M."/>
            <person name="Sireger I.Z."/>
            <person name="Indrioko S."/>
            <person name="Kosugi Y."/>
            <person name="Izuno A."/>
            <person name="Isagi Y."/>
            <person name="Lee S.L."/>
            <person name="Shimizu K.K."/>
        </authorList>
    </citation>
    <scope>NUCLEOTIDE SEQUENCE [LARGE SCALE GENOMIC DNA]</scope>
    <source>
        <strain evidence="4">214</strain>
    </source>
</reference>
<feature type="compositionally biased region" description="Basic and acidic residues" evidence="1">
    <location>
        <begin position="314"/>
        <end position="329"/>
    </location>
</feature>
<sequence>MVKRMAFLPKLRVEIVVVWSSPTESKTIWRRINSKQELKDIQQLHWRRLWEPEQKSSPEVKMLLPRPPNQPNSLLTPASQAQSHIPPQPQNPPQPTASDVSKRLDNIEKLLAENKNPQPQTPPISASIPTPLNTKITQEPYPPGFRMPQFETYDGTKDPDDHLHAFFSIMQAQNASDALMCKMFPSTLRGNARTWYHTLRPNSINAYAELATSFATKFSSRRLIKKTTPELMWITQRDGESLKNYMNRFNDAMLEVNAFDEAVGITAVIQGLNHDRFRDNLIKHTPTTLTRSIRDPSSSLRPRKTSSPNPNPPKKLEPSLGEKKARAERTPLQSPAVSRDHTRYCDFHQDHGHTTEDCHSLKSELESLAPKGMLNEYIQNRSLPKFVKEQGQAQGSRAANNKDGVGYQQAPPPLPPPSRVIHMITGRLEAGGTSSKQQKLYVREVKHHNTAQKRKIDEEDWKNQSVTFTPADLEGVVVPHSDPLVTSVIINNCEVQRALIDTGSAPDIMFYHCFESLGLDPALLQKATPVEEVEEVQLDDNDPSKKTQIGTKLTPIEKEKVVGFLKANKDVFAWTSADMPGIPTSVAVHKLSTDPLRKPVAQKRRLFGGERLIAIKEEVKKLLQAGFIRRVDYCEWIANPVMVKKSNGKWRMCIDYTNLNDACLKDCHPMPSIDKLVEAASGNERLSLLDAYSGYHQVRMAPEDEVKTTFYAGDEIYCYVMMPFGLKNARATYQKMVTIVFQAQIGRNLEVYVDDIVVKSSREEDHLTDLAETFNNLRRCSMKLNPAKCTFGVESGKFLGFMVSKRGIEVNPEKIKAIEEMKPPRSTKDVQRLAGRVAALHRFISKSADKCPPVFKVAFDELKAYLSSPPLLTKAQEGEILYLYLGISDTAVSSVLVREMGKQQQPVYYASKVLQGAEQRYSIAEKAALAVVVTARKLRPYFQSHPIIVMTDQPLRQILQKLECSGRLIKWAVEPNSGAETWTLYVDGSSNNKGSGAGEVLTGPDSFQSEHALKFNFQATNNVTEYEALLLGLRLAAELKVKRLQIYSDSQLVVNQINSMCEVIDPILARYVAAVSKLKNRFEKFQLTKISRTENEHADSLSKLASENSGEAKSVYIEILNEPSFQTSTVMEISTNPDAPSWTDPIWEYLLNGTIPGDKQEEMKLRRKASRYTLVGDVLYKRSYSLPLLRCLTPYEVEYALREVHEGVCGSHVGARTLAHKPAEELTSITAPWPFAQWGVDLLGPFVKAVGGATHLVVAVDYFTKWVEAKPLSCLTSRRIEDFIFSLVICRYGIPNQIIVDNGPQFNSILEGIKPRLDQLKTKWVDELNNVLWAYRTTSRTATGETPYHLAFGTKAVIPVEIGVPSLRISHFELAQNERLLRENLDFLDEVREQSRLRTLAYKQRIANLYNKRVRPQNFRVGDLVLRKAGSQGSRPDMAS</sequence>
<evidence type="ECO:0000313" key="4">
    <source>
        <dbReference type="EMBL" id="GKV13768.1"/>
    </source>
</evidence>
<dbReference type="InterPro" id="IPR036397">
    <property type="entry name" value="RNaseH_sf"/>
</dbReference>
<dbReference type="SUPFAM" id="SSF53098">
    <property type="entry name" value="Ribonuclease H-like"/>
    <property type="match status" value="2"/>
</dbReference>
<dbReference type="InterPro" id="IPR001584">
    <property type="entry name" value="Integrase_cat-core"/>
</dbReference>
<dbReference type="PANTHER" id="PTHR48475:SF2">
    <property type="entry name" value="RIBONUCLEASE H"/>
    <property type="match status" value="1"/>
</dbReference>
<dbReference type="GO" id="GO:0004523">
    <property type="term" value="F:RNA-DNA hybrid ribonuclease activity"/>
    <property type="evidence" value="ECO:0007669"/>
    <property type="project" value="InterPro"/>
</dbReference>
<dbReference type="Proteomes" id="UP001054252">
    <property type="component" value="Unassembled WGS sequence"/>
</dbReference>
<dbReference type="SUPFAM" id="SSF56672">
    <property type="entry name" value="DNA/RNA polymerases"/>
    <property type="match status" value="1"/>
</dbReference>
<dbReference type="PANTHER" id="PTHR48475">
    <property type="entry name" value="RIBONUCLEASE H"/>
    <property type="match status" value="1"/>
</dbReference>
<feature type="compositionally biased region" description="Polar residues" evidence="1">
    <location>
        <begin position="71"/>
        <end position="85"/>
    </location>
</feature>
<keyword evidence="5" id="KW-1185">Reference proteome</keyword>
<dbReference type="CDD" id="cd09279">
    <property type="entry name" value="RNase_HI_like"/>
    <property type="match status" value="1"/>
</dbReference>
<evidence type="ECO:0000259" key="3">
    <source>
        <dbReference type="PROSITE" id="PS50994"/>
    </source>
</evidence>
<feature type="region of interest" description="Disordered" evidence="1">
    <location>
        <begin position="56"/>
        <end position="100"/>
    </location>
</feature>
<dbReference type="EMBL" id="BPVZ01000039">
    <property type="protein sequence ID" value="GKV13768.1"/>
    <property type="molecule type" value="Genomic_DNA"/>
</dbReference>
<dbReference type="Pfam" id="PF00078">
    <property type="entry name" value="RVT_1"/>
    <property type="match status" value="1"/>
</dbReference>
<name>A0AAV5JMU6_9ROSI</name>
<feature type="region of interest" description="Disordered" evidence="1">
    <location>
        <begin position="112"/>
        <end position="134"/>
    </location>
</feature>
<dbReference type="InterPro" id="IPR002156">
    <property type="entry name" value="RNaseH_domain"/>
</dbReference>
<feature type="region of interest" description="Disordered" evidence="1">
    <location>
        <begin position="388"/>
        <end position="415"/>
    </location>
</feature>
<proteinExistence type="predicted"/>
<dbReference type="GO" id="GO:0003676">
    <property type="term" value="F:nucleic acid binding"/>
    <property type="evidence" value="ECO:0007669"/>
    <property type="project" value="InterPro"/>
</dbReference>
<dbReference type="Gene3D" id="3.10.10.10">
    <property type="entry name" value="HIV Type 1 Reverse Transcriptase, subunit A, domain 1"/>
    <property type="match status" value="1"/>
</dbReference>
<organism evidence="4 5">
    <name type="scientific">Rubroshorea leprosula</name>
    <dbReference type="NCBI Taxonomy" id="152421"/>
    <lineage>
        <taxon>Eukaryota</taxon>
        <taxon>Viridiplantae</taxon>
        <taxon>Streptophyta</taxon>
        <taxon>Embryophyta</taxon>
        <taxon>Tracheophyta</taxon>
        <taxon>Spermatophyta</taxon>
        <taxon>Magnoliopsida</taxon>
        <taxon>eudicotyledons</taxon>
        <taxon>Gunneridae</taxon>
        <taxon>Pentapetalae</taxon>
        <taxon>rosids</taxon>
        <taxon>malvids</taxon>
        <taxon>Malvales</taxon>
        <taxon>Dipterocarpaceae</taxon>
        <taxon>Rubroshorea</taxon>
    </lineage>
</organism>
<feature type="domain" description="RNase H type-1" evidence="2">
    <location>
        <begin position="978"/>
        <end position="1107"/>
    </location>
</feature>
<dbReference type="Gene3D" id="3.30.70.270">
    <property type="match status" value="2"/>
</dbReference>
<dbReference type="Pfam" id="PF03732">
    <property type="entry name" value="Retrotrans_gag"/>
    <property type="match status" value="1"/>
</dbReference>
<comment type="caution">
    <text evidence="4">The sequence shown here is derived from an EMBL/GenBank/DDBJ whole genome shotgun (WGS) entry which is preliminary data.</text>
</comment>
<evidence type="ECO:0000256" key="1">
    <source>
        <dbReference type="SAM" id="MobiDB-lite"/>
    </source>
</evidence>
<dbReference type="CDD" id="cd01647">
    <property type="entry name" value="RT_LTR"/>
    <property type="match status" value="1"/>
</dbReference>
<accession>A0AAV5JMU6</accession>
<feature type="compositionally biased region" description="Polar residues" evidence="1">
    <location>
        <begin position="115"/>
        <end position="134"/>
    </location>
</feature>
<dbReference type="InterPro" id="IPR041577">
    <property type="entry name" value="RT_RNaseH_2"/>
</dbReference>
<evidence type="ECO:0000313" key="5">
    <source>
        <dbReference type="Proteomes" id="UP001054252"/>
    </source>
</evidence>
<feature type="domain" description="Integrase catalytic" evidence="3">
    <location>
        <begin position="1228"/>
        <end position="1320"/>
    </location>
</feature>
<dbReference type="PROSITE" id="PS50879">
    <property type="entry name" value="RNASE_H_1"/>
    <property type="match status" value="1"/>
</dbReference>
<dbReference type="InterPro" id="IPR000477">
    <property type="entry name" value="RT_dom"/>
</dbReference>
<feature type="compositionally biased region" description="Pro residues" evidence="1">
    <location>
        <begin position="86"/>
        <end position="95"/>
    </location>
</feature>
<dbReference type="InterPro" id="IPR012337">
    <property type="entry name" value="RNaseH-like_sf"/>
</dbReference>
<evidence type="ECO:0000259" key="2">
    <source>
        <dbReference type="PROSITE" id="PS50879"/>
    </source>
</evidence>
<dbReference type="Pfam" id="PF13456">
    <property type="entry name" value="RVT_3"/>
    <property type="match status" value="1"/>
</dbReference>
<feature type="region of interest" description="Disordered" evidence="1">
    <location>
        <begin position="287"/>
        <end position="341"/>
    </location>
</feature>
<dbReference type="InterPro" id="IPR043128">
    <property type="entry name" value="Rev_trsase/Diguanyl_cyclase"/>
</dbReference>
<dbReference type="InterPro" id="IPR043502">
    <property type="entry name" value="DNA/RNA_pol_sf"/>
</dbReference>
<protein>
    <submittedName>
        <fullName evidence="4">Uncharacterized protein</fullName>
    </submittedName>
</protein>
<dbReference type="GO" id="GO:0015074">
    <property type="term" value="P:DNA integration"/>
    <property type="evidence" value="ECO:0007669"/>
    <property type="project" value="InterPro"/>
</dbReference>
<feature type="compositionally biased region" description="Polar residues" evidence="1">
    <location>
        <begin position="287"/>
        <end position="300"/>
    </location>
</feature>
<gene>
    <name evidence="4" type="ORF">SLEP1_g24748</name>
</gene>
<dbReference type="InterPro" id="IPR005162">
    <property type="entry name" value="Retrotrans_gag_dom"/>
</dbReference>
<dbReference type="Gene3D" id="3.10.20.370">
    <property type="match status" value="1"/>
</dbReference>
<dbReference type="PROSITE" id="PS50994">
    <property type="entry name" value="INTEGRASE"/>
    <property type="match status" value="1"/>
</dbReference>
<dbReference type="Pfam" id="PF17919">
    <property type="entry name" value="RT_RNaseH_2"/>
    <property type="match status" value="1"/>
</dbReference>
<dbReference type="Gene3D" id="3.30.420.10">
    <property type="entry name" value="Ribonuclease H-like superfamily/Ribonuclease H"/>
    <property type="match status" value="3"/>
</dbReference>